<reference evidence="2 3" key="1">
    <citation type="submission" date="2017-06" db="EMBL/GenBank/DDBJ databases">
        <title>Complete genome sequence of Paenibacillus donghaensis KCTC 13049T isolated from East Sea sediment, South Korea.</title>
        <authorList>
            <person name="Jung B.K."/>
            <person name="Hong S.-J."/>
            <person name="Shin J.-H."/>
        </authorList>
    </citation>
    <scope>NUCLEOTIDE SEQUENCE [LARGE SCALE GENOMIC DNA]</scope>
    <source>
        <strain evidence="2 3">KCTC 13049</strain>
    </source>
</reference>
<dbReference type="KEGG" id="pdh:B9T62_10535"/>
<dbReference type="Gene3D" id="3.10.180.10">
    <property type="entry name" value="2,3-Dihydroxybiphenyl 1,2-Dioxygenase, domain 1"/>
    <property type="match status" value="1"/>
</dbReference>
<feature type="domain" description="VOC" evidence="1">
    <location>
        <begin position="11"/>
        <end position="126"/>
    </location>
</feature>
<proteinExistence type="predicted"/>
<dbReference type="PROSITE" id="PS51819">
    <property type="entry name" value="VOC"/>
    <property type="match status" value="1"/>
</dbReference>
<evidence type="ECO:0000313" key="2">
    <source>
        <dbReference type="EMBL" id="ASA21186.1"/>
    </source>
</evidence>
<dbReference type="Proteomes" id="UP000249890">
    <property type="component" value="Chromosome"/>
</dbReference>
<dbReference type="InterPro" id="IPR004360">
    <property type="entry name" value="Glyas_Fos-R_dOase_dom"/>
</dbReference>
<protein>
    <recommendedName>
        <fullName evidence="1">VOC domain-containing protein</fullName>
    </recommendedName>
</protein>
<keyword evidence="3" id="KW-1185">Reference proteome</keyword>
<dbReference type="CDD" id="cd06587">
    <property type="entry name" value="VOC"/>
    <property type="match status" value="1"/>
</dbReference>
<dbReference type="SUPFAM" id="SSF54593">
    <property type="entry name" value="Glyoxalase/Bleomycin resistance protein/Dihydroxybiphenyl dioxygenase"/>
    <property type="match status" value="1"/>
</dbReference>
<organism evidence="2 3">
    <name type="scientific">Paenibacillus donghaensis</name>
    <dbReference type="NCBI Taxonomy" id="414771"/>
    <lineage>
        <taxon>Bacteria</taxon>
        <taxon>Bacillati</taxon>
        <taxon>Bacillota</taxon>
        <taxon>Bacilli</taxon>
        <taxon>Bacillales</taxon>
        <taxon>Paenibacillaceae</taxon>
        <taxon>Paenibacillus</taxon>
    </lineage>
</organism>
<evidence type="ECO:0000259" key="1">
    <source>
        <dbReference type="PROSITE" id="PS51819"/>
    </source>
</evidence>
<sequence>MRERISMNMLGVDNIFLQVGDLALALAHYVDGLGFELKWKMEDKGMAILKIGEETPGLIIRVNPAAGNAGSTAAASFWVEVSDAAEAANELEQRGITLNGPPFQIGTGWVVEAADPWGNVVGFTDYLLRPQLGRLSGQG</sequence>
<dbReference type="InterPro" id="IPR029068">
    <property type="entry name" value="Glyas_Bleomycin-R_OHBP_Dase"/>
</dbReference>
<accession>A0A2Z2K567</accession>
<dbReference type="InterPro" id="IPR037523">
    <property type="entry name" value="VOC_core"/>
</dbReference>
<evidence type="ECO:0000313" key="3">
    <source>
        <dbReference type="Proteomes" id="UP000249890"/>
    </source>
</evidence>
<dbReference type="AlphaFoldDB" id="A0A2Z2K567"/>
<dbReference type="Pfam" id="PF00903">
    <property type="entry name" value="Glyoxalase"/>
    <property type="match status" value="1"/>
</dbReference>
<dbReference type="EMBL" id="CP021780">
    <property type="protein sequence ID" value="ASA21186.1"/>
    <property type="molecule type" value="Genomic_DNA"/>
</dbReference>
<name>A0A2Z2K567_9BACL</name>
<gene>
    <name evidence="2" type="ORF">B9T62_10535</name>
</gene>